<evidence type="ECO:0000313" key="2">
    <source>
        <dbReference type="EMBL" id="MBC3758489.1"/>
    </source>
</evidence>
<keyword evidence="1" id="KW-1133">Transmembrane helix</keyword>
<feature type="transmembrane region" description="Helical" evidence="1">
    <location>
        <begin position="262"/>
        <end position="279"/>
    </location>
</feature>
<protein>
    <submittedName>
        <fullName evidence="2">EpsG family protein</fullName>
    </submittedName>
</protein>
<dbReference type="EMBL" id="JACNMF010000002">
    <property type="protein sequence ID" value="MBC3758489.1"/>
    <property type="molecule type" value="Genomic_DNA"/>
</dbReference>
<dbReference type="RefSeq" id="WP_186561410.1">
    <property type="nucleotide sequence ID" value="NZ_JACNMF010000002.1"/>
</dbReference>
<comment type="caution">
    <text evidence="2">The sequence shown here is derived from an EMBL/GenBank/DDBJ whole genome shotgun (WGS) entry which is preliminary data.</text>
</comment>
<keyword evidence="3" id="KW-1185">Reference proteome</keyword>
<proteinExistence type="predicted"/>
<dbReference type="AlphaFoldDB" id="A0A923HBV9"/>
<sequence length="375" mass="44883">MVLAYIIYIFLFALLFAASAHNIKLVKEPVHNLEVGDKLNKYWRWPLIFAFTILVLIIGLRYDVGVDFMGYRNDYLGIVEWAHHRWLRIERYEFGYEAIVRTLLYFNIKAWVLFTIIAIFTWYFFIQSFKIFPHLLKWGFFFAFTTGFFFASNNGMRQTIALVIFMYAIKFIEEKSLLKFTLYIILASSFHSSIFLVYPFYFFINRVSFTGPKWLILFTISYFVGNKIDIRDLIIFGLELYPKYQHYTDRFLEDFSDPTSGGIGNFYIFILGFLIILLSGDLIKKMPKMKIYYNLFFIGAILFNFFWKYSILGRITYLFIWFKIFCLAAIAYHFAKSRNMWIAYFIIITQLVMFFYKIFKSENQCAPFQFVFALS</sequence>
<reference evidence="2" key="1">
    <citation type="submission" date="2020-08" db="EMBL/GenBank/DDBJ databases">
        <title>Hyunsoonleella sp. strain SJ7 genome sequencing and assembly.</title>
        <authorList>
            <person name="Kim I."/>
        </authorList>
    </citation>
    <scope>NUCLEOTIDE SEQUENCE</scope>
    <source>
        <strain evidence="2">SJ7</strain>
    </source>
</reference>
<evidence type="ECO:0000313" key="3">
    <source>
        <dbReference type="Proteomes" id="UP000656244"/>
    </source>
</evidence>
<organism evidence="2 3">
    <name type="scientific">Hyunsoonleella aquatilis</name>
    <dbReference type="NCBI Taxonomy" id="2762758"/>
    <lineage>
        <taxon>Bacteria</taxon>
        <taxon>Pseudomonadati</taxon>
        <taxon>Bacteroidota</taxon>
        <taxon>Flavobacteriia</taxon>
        <taxon>Flavobacteriales</taxon>
        <taxon>Flavobacteriaceae</taxon>
    </lineage>
</organism>
<gene>
    <name evidence="2" type="ORF">H7U19_08745</name>
</gene>
<dbReference type="Pfam" id="PF14897">
    <property type="entry name" value="EpsG"/>
    <property type="match status" value="1"/>
</dbReference>
<feature type="transmembrane region" description="Helical" evidence="1">
    <location>
        <begin position="341"/>
        <end position="359"/>
    </location>
</feature>
<feature type="transmembrane region" description="Helical" evidence="1">
    <location>
        <begin position="291"/>
        <end position="309"/>
    </location>
</feature>
<feature type="transmembrane region" description="Helical" evidence="1">
    <location>
        <begin position="103"/>
        <end position="126"/>
    </location>
</feature>
<evidence type="ECO:0000256" key="1">
    <source>
        <dbReference type="SAM" id="Phobius"/>
    </source>
</evidence>
<dbReference type="Proteomes" id="UP000656244">
    <property type="component" value="Unassembled WGS sequence"/>
</dbReference>
<dbReference type="InterPro" id="IPR049458">
    <property type="entry name" value="EpsG-like"/>
</dbReference>
<name>A0A923HBV9_9FLAO</name>
<accession>A0A923HBV9</accession>
<feature type="transmembrane region" description="Helical" evidence="1">
    <location>
        <begin position="315"/>
        <end position="334"/>
    </location>
</feature>
<keyword evidence="1" id="KW-0812">Transmembrane</keyword>
<feature type="transmembrane region" description="Helical" evidence="1">
    <location>
        <begin position="44"/>
        <end position="62"/>
    </location>
</feature>
<keyword evidence="1" id="KW-0472">Membrane</keyword>
<feature type="transmembrane region" description="Helical" evidence="1">
    <location>
        <begin position="180"/>
        <end position="204"/>
    </location>
</feature>
<feature type="transmembrane region" description="Helical" evidence="1">
    <location>
        <begin position="138"/>
        <end position="168"/>
    </location>
</feature>